<evidence type="ECO:0000313" key="3">
    <source>
        <dbReference type="Proteomes" id="UP000005408"/>
    </source>
</evidence>
<dbReference type="Proteomes" id="UP000005408">
    <property type="component" value="Unassembled WGS sequence"/>
</dbReference>
<evidence type="ECO:0008006" key="4">
    <source>
        <dbReference type="Google" id="ProtNLM"/>
    </source>
</evidence>
<keyword evidence="1" id="KW-0472">Membrane</keyword>
<accession>A0A8W8KQ19</accession>
<reference evidence="2" key="1">
    <citation type="submission" date="2022-08" db="UniProtKB">
        <authorList>
            <consortium name="EnsemblMetazoa"/>
        </authorList>
    </citation>
    <scope>IDENTIFICATION</scope>
    <source>
        <strain evidence="2">05x7-T-G4-1.051#20</strain>
    </source>
</reference>
<feature type="transmembrane region" description="Helical" evidence="1">
    <location>
        <begin position="65"/>
        <end position="91"/>
    </location>
</feature>
<keyword evidence="1" id="KW-1133">Transmembrane helix</keyword>
<feature type="transmembrane region" description="Helical" evidence="1">
    <location>
        <begin position="188"/>
        <end position="211"/>
    </location>
</feature>
<organism evidence="2 3">
    <name type="scientific">Magallana gigas</name>
    <name type="common">Pacific oyster</name>
    <name type="synonym">Crassostrea gigas</name>
    <dbReference type="NCBI Taxonomy" id="29159"/>
    <lineage>
        <taxon>Eukaryota</taxon>
        <taxon>Metazoa</taxon>
        <taxon>Spiralia</taxon>
        <taxon>Lophotrochozoa</taxon>
        <taxon>Mollusca</taxon>
        <taxon>Bivalvia</taxon>
        <taxon>Autobranchia</taxon>
        <taxon>Pteriomorphia</taxon>
        <taxon>Ostreida</taxon>
        <taxon>Ostreoidea</taxon>
        <taxon>Ostreidae</taxon>
        <taxon>Magallana</taxon>
    </lineage>
</organism>
<dbReference type="AlphaFoldDB" id="A0A8W8KQ19"/>
<name>A0A8W8KQ19_MAGGI</name>
<keyword evidence="3" id="KW-1185">Reference proteome</keyword>
<evidence type="ECO:0000256" key="1">
    <source>
        <dbReference type="SAM" id="Phobius"/>
    </source>
</evidence>
<protein>
    <recommendedName>
        <fullName evidence="4">Tetraspanin</fullName>
    </recommendedName>
</protein>
<evidence type="ECO:0000313" key="2">
    <source>
        <dbReference type="EnsemblMetazoa" id="G24474.1:cds"/>
    </source>
</evidence>
<dbReference type="EnsemblMetazoa" id="G24474.1">
    <property type="protein sequence ID" value="G24474.1:cds"/>
    <property type="gene ID" value="G24474"/>
</dbReference>
<keyword evidence="1" id="KW-0812">Transmembrane</keyword>
<sequence length="265" mass="28410">MPCSREGIRKFGIAFLITNILLIGIGTGFIIAGTLSVIEVPSLESDNTKPLLDPVLSDPFQAGGMAFGLSILIITIGVVILGVAGLGIFLISGKWFQIKRMLAILDCCGVDPVLSMTNDFDQTPWCTTSGSCQTSRSNIPRTCCTGVDESTYSSAPASCHRNVTSGTYNAKGCYEALKEKLLSQSLSFICLAIATFVIETATVIIAFVIYLCFGDNETEGYRDKCCGIFFGDITMQIQGDLPLQRQRDVTVEKGGVRLGITNVDG</sequence>
<feature type="transmembrane region" description="Helical" evidence="1">
    <location>
        <begin position="12"/>
        <end position="38"/>
    </location>
</feature>
<proteinExistence type="predicted"/>